<feature type="region of interest" description="Disordered" evidence="1">
    <location>
        <begin position="84"/>
        <end position="133"/>
    </location>
</feature>
<dbReference type="InterPro" id="IPR036869">
    <property type="entry name" value="J_dom_sf"/>
</dbReference>
<dbReference type="PROSITE" id="PS50076">
    <property type="entry name" value="DNAJ_2"/>
    <property type="match status" value="1"/>
</dbReference>
<keyword evidence="2" id="KW-0812">Transmembrane</keyword>
<accession>U6H109</accession>
<keyword evidence="2" id="KW-0472">Membrane</keyword>
<reference evidence="4" key="1">
    <citation type="submission" date="2013-10" db="EMBL/GenBank/DDBJ databases">
        <title>Genomic analysis of the causative agents of coccidiosis in chickens.</title>
        <authorList>
            <person name="Reid A.J."/>
            <person name="Blake D."/>
            <person name="Billington K."/>
            <person name="Browne H."/>
            <person name="Dunn M."/>
            <person name="Hung S."/>
            <person name="Kawahara F."/>
            <person name="Miranda-Saavedra D."/>
            <person name="Mourier T."/>
            <person name="Nagra H."/>
            <person name="Otto T.D."/>
            <person name="Rawlings N."/>
            <person name="Sanchez A."/>
            <person name="Sanders M."/>
            <person name="Subramaniam C."/>
            <person name="Tay Y."/>
            <person name="Dear P."/>
            <person name="Doerig C."/>
            <person name="Gruber A."/>
            <person name="Parkinson J."/>
            <person name="Shirley M."/>
            <person name="Wan K.L."/>
            <person name="Berriman M."/>
            <person name="Tomley F."/>
            <person name="Pain A."/>
        </authorList>
    </citation>
    <scope>NUCLEOTIDE SEQUENCE [LARGE SCALE GENOMIC DNA]</scope>
    <source>
        <strain evidence="4">Houghton</strain>
    </source>
</reference>
<dbReference type="OrthoDB" id="348107at2759"/>
<proteinExistence type="predicted"/>
<dbReference type="InterPro" id="IPR039715">
    <property type="entry name" value="ZCCHC10"/>
</dbReference>
<feature type="compositionally biased region" description="Low complexity" evidence="1">
    <location>
        <begin position="15"/>
        <end position="31"/>
    </location>
</feature>
<keyword evidence="2" id="KW-1133">Transmembrane helix</keyword>
<feature type="transmembrane region" description="Helical" evidence="2">
    <location>
        <begin position="170"/>
        <end position="192"/>
    </location>
</feature>
<organism evidence="4 5">
    <name type="scientific">Eimeria praecox</name>
    <dbReference type="NCBI Taxonomy" id="51316"/>
    <lineage>
        <taxon>Eukaryota</taxon>
        <taxon>Sar</taxon>
        <taxon>Alveolata</taxon>
        <taxon>Apicomplexa</taxon>
        <taxon>Conoidasida</taxon>
        <taxon>Coccidia</taxon>
        <taxon>Eucoccidiorida</taxon>
        <taxon>Eimeriorina</taxon>
        <taxon>Eimeriidae</taxon>
        <taxon>Eimeria</taxon>
    </lineage>
</organism>
<feature type="region of interest" description="Disordered" evidence="1">
    <location>
        <begin position="1"/>
        <end position="31"/>
    </location>
</feature>
<dbReference type="Gene3D" id="1.10.287.110">
    <property type="entry name" value="DnaJ domain"/>
    <property type="match status" value="1"/>
</dbReference>
<evidence type="ECO:0000313" key="4">
    <source>
        <dbReference type="EMBL" id="CDI85158.1"/>
    </source>
</evidence>
<dbReference type="PANTHER" id="PTHR13491:SF0">
    <property type="entry name" value="ZINC FINGER CCHC DOMAIN-CONTAINING PROTEIN 10"/>
    <property type="match status" value="1"/>
</dbReference>
<dbReference type="EMBL" id="HG693461">
    <property type="protein sequence ID" value="CDI85158.1"/>
    <property type="molecule type" value="Genomic_DNA"/>
</dbReference>
<gene>
    <name evidence="4" type="ORF">EPH_0014440</name>
</gene>
<protein>
    <recommendedName>
        <fullName evidence="3">J domain-containing protein</fullName>
    </recommendedName>
</protein>
<keyword evidence="5" id="KW-1185">Reference proteome</keyword>
<feature type="transmembrane region" description="Helical" evidence="2">
    <location>
        <begin position="465"/>
        <end position="488"/>
    </location>
</feature>
<dbReference type="CDD" id="cd06257">
    <property type="entry name" value="DnaJ"/>
    <property type="match status" value="1"/>
</dbReference>
<feature type="transmembrane region" description="Helical" evidence="2">
    <location>
        <begin position="364"/>
        <end position="384"/>
    </location>
</feature>
<feature type="compositionally biased region" description="Low complexity" evidence="1">
    <location>
        <begin position="791"/>
        <end position="801"/>
    </location>
</feature>
<feature type="domain" description="J" evidence="3">
    <location>
        <begin position="754"/>
        <end position="846"/>
    </location>
</feature>
<sequence length="846" mass="91245">MKVDALPEQQPTAASSSMSSSGYCNSSSSSSICRSAVLPSDAAVGLPSSCSSKMTISSEAISSKACSSSSSCEGARAKCSKSAEDSSSKSSACSASSTEPTSSPPADAATADNTTSSSSISRVPPLSTYSSSPFSTRHSWFLRIGIAYKFIIGGFWGFPATASVLLLPQLLLRLFTLGGCGLLVLYDTVWGLRRTYSRLLVQQQQEWVQRMLLVLQRTEQQDTHKVLLSQRKRLQQLVAAMRRCLAAASSASDALGQETAAAGPAATAEASVAAAAAAEASIPHETEAAAQLAVAGDMQLAAVVFGGPREAIAAAYDAAQLLQAERTRQCKLQQQQQQTRTLVAAASAAFAAAGGFIWGTMKRAVVFVGCVLLMHLFIDIPAAASASAAAASNIRFSPWWLLLLHAAARGCFAAALMNQHASNYMGLSLCRSLVRSSKRSSSKNSSSNSSGIDFVPKPSNIHLRLFFAFCIPIVCSVAANAAAAAIVVDSAAVTEMQWGWRGVLLFPLALMQTALQQVLPFDVLMLLPLKRQRSEAAELLMLLKEQLSWSVLPEAEVLQEYFAAGTLLTAAAAAAVCCSKPSALWVARMRLESAAAASTAAQLLGLRADRLRQQRFSERFCSKCRWARSSVLLSFYRLPWGLVGCLRRVFVLFLGLSWLVLLLHAFLNTPLLPQSGEIERQTPLQLLQQHLQQQEAWEGLQQTWQEVLQLQREVGAHLEAKTYSESLEWLLLQLQVTWEEYLRTSSKQADDLQRARELFGLSEDASAASIKQRYRQLAKLHHPDRATLNSCINSSNSSSNNGGHATSCECGKSAADGHQSQCTSRQETMQQINLAYELLLQQAPDR</sequence>
<reference evidence="4" key="2">
    <citation type="submission" date="2013-10" db="EMBL/GenBank/DDBJ databases">
        <authorList>
            <person name="Aslett M."/>
        </authorList>
    </citation>
    <scope>NUCLEOTIDE SEQUENCE [LARGE SCALE GENOMIC DNA]</scope>
    <source>
        <strain evidence="4">Houghton</strain>
    </source>
</reference>
<dbReference type="PRINTS" id="PR00625">
    <property type="entry name" value="JDOMAIN"/>
</dbReference>
<evidence type="ECO:0000259" key="3">
    <source>
        <dbReference type="PROSITE" id="PS50076"/>
    </source>
</evidence>
<feature type="transmembrane region" description="Helical" evidence="2">
    <location>
        <begin position="140"/>
        <end position="158"/>
    </location>
</feature>
<dbReference type="InterPro" id="IPR001623">
    <property type="entry name" value="DnaJ_domain"/>
</dbReference>
<feature type="region of interest" description="Disordered" evidence="1">
    <location>
        <begin position="791"/>
        <end position="810"/>
    </location>
</feature>
<feature type="transmembrane region" description="Helical" evidence="2">
    <location>
        <begin position="341"/>
        <end position="358"/>
    </location>
</feature>
<evidence type="ECO:0000256" key="1">
    <source>
        <dbReference type="SAM" id="MobiDB-lite"/>
    </source>
</evidence>
<name>U6H109_9EIME</name>
<dbReference type="Proteomes" id="UP000018201">
    <property type="component" value="Unassembled WGS sequence"/>
</dbReference>
<dbReference type="SUPFAM" id="SSF46565">
    <property type="entry name" value="Chaperone J-domain"/>
    <property type="match status" value="1"/>
</dbReference>
<feature type="transmembrane region" description="Helical" evidence="2">
    <location>
        <begin position="649"/>
        <end position="667"/>
    </location>
</feature>
<feature type="transmembrane region" description="Helical" evidence="2">
    <location>
        <begin position="396"/>
        <end position="417"/>
    </location>
</feature>
<dbReference type="PANTHER" id="PTHR13491">
    <property type="entry name" value="ZCCHC10 PROTEIN"/>
    <property type="match status" value="1"/>
</dbReference>
<feature type="compositionally biased region" description="Low complexity" evidence="1">
    <location>
        <begin position="88"/>
        <end position="119"/>
    </location>
</feature>
<dbReference type="VEuPathDB" id="ToxoDB:EPH_0014440"/>
<evidence type="ECO:0000313" key="5">
    <source>
        <dbReference type="Proteomes" id="UP000018201"/>
    </source>
</evidence>
<dbReference type="SMART" id="SM00271">
    <property type="entry name" value="DnaJ"/>
    <property type="match status" value="1"/>
</dbReference>
<evidence type="ECO:0000256" key="2">
    <source>
        <dbReference type="SAM" id="Phobius"/>
    </source>
</evidence>
<dbReference type="AlphaFoldDB" id="U6H109"/>